<dbReference type="GO" id="GO:0005763">
    <property type="term" value="C:mitochondrial small ribosomal subunit"/>
    <property type="evidence" value="ECO:0007669"/>
    <property type="project" value="TreeGrafter"/>
</dbReference>
<keyword evidence="2" id="KW-1185">Reference proteome</keyword>
<organism evidence="1 2">
    <name type="scientific">Microctonus aethiopoides</name>
    <dbReference type="NCBI Taxonomy" id="144406"/>
    <lineage>
        <taxon>Eukaryota</taxon>
        <taxon>Metazoa</taxon>
        <taxon>Ecdysozoa</taxon>
        <taxon>Arthropoda</taxon>
        <taxon>Hexapoda</taxon>
        <taxon>Insecta</taxon>
        <taxon>Pterygota</taxon>
        <taxon>Neoptera</taxon>
        <taxon>Endopterygota</taxon>
        <taxon>Hymenoptera</taxon>
        <taxon>Apocrita</taxon>
        <taxon>Ichneumonoidea</taxon>
        <taxon>Braconidae</taxon>
        <taxon>Euphorinae</taxon>
        <taxon>Microctonus</taxon>
    </lineage>
</organism>
<dbReference type="InterPro" id="IPR019375">
    <property type="entry name" value="Ribosomal_bS1m"/>
</dbReference>
<sequence>MQRLPKIITAFSNRSKVIPKISVVRNFTSEVHDANKSNENIQSSNDVDSSEVKKVSGFARAFEKFNAPEAEPEPKKERTFVNLLRHSKFIDLGDPEGKVVSGKIFHVVDNDLYIDFGWKFHCVCTRPFKNGSDYVRGATVKLMIKELELSTKFLGATKDLTILEADCILLGLIHSPMKNVKNPSPN</sequence>
<dbReference type="AlphaFoldDB" id="A0AA39FHH4"/>
<comment type="caution">
    <text evidence="1">The sequence shown here is derived from an EMBL/GenBank/DDBJ whole genome shotgun (WGS) entry which is preliminary data.</text>
</comment>
<reference evidence="1" key="2">
    <citation type="submission" date="2023-03" db="EMBL/GenBank/DDBJ databases">
        <authorList>
            <person name="Inwood S.N."/>
            <person name="Skelly J.G."/>
            <person name="Guhlin J."/>
            <person name="Harrop T.W.R."/>
            <person name="Goldson S.G."/>
            <person name="Dearden P.K."/>
        </authorList>
    </citation>
    <scope>NUCLEOTIDE SEQUENCE</scope>
    <source>
        <strain evidence="1">Irish</strain>
        <tissue evidence="1">Whole body</tissue>
    </source>
</reference>
<reference evidence="1" key="1">
    <citation type="journal article" date="2023" name="bioRxiv">
        <title>Scaffold-level genome assemblies of two parasitoid biocontrol wasps reveal the parthenogenesis mechanism and an associated novel virus.</title>
        <authorList>
            <person name="Inwood S."/>
            <person name="Skelly J."/>
            <person name="Guhlin J."/>
            <person name="Harrop T."/>
            <person name="Goldson S."/>
            <person name="Dearden P."/>
        </authorList>
    </citation>
    <scope>NUCLEOTIDE SEQUENCE</scope>
    <source>
        <strain evidence="1">Irish</strain>
        <tissue evidence="1">Whole body</tissue>
    </source>
</reference>
<name>A0AA39FHH4_9HYME</name>
<dbReference type="Pfam" id="PF10246">
    <property type="entry name" value="MRP-S35"/>
    <property type="match status" value="1"/>
</dbReference>
<dbReference type="Proteomes" id="UP001168990">
    <property type="component" value="Unassembled WGS sequence"/>
</dbReference>
<dbReference type="PANTHER" id="PTHR13447">
    <property type="entry name" value="MITOCHONDRIAL 28S RIBOSOMAL PROTEIN S28"/>
    <property type="match status" value="1"/>
</dbReference>
<gene>
    <name evidence="1" type="ORF">PV328_011911</name>
</gene>
<accession>A0AA39FHH4</accession>
<dbReference type="EMBL" id="JAQQBS010000166">
    <property type="protein sequence ID" value="KAK0169536.1"/>
    <property type="molecule type" value="Genomic_DNA"/>
</dbReference>
<protein>
    <recommendedName>
        <fullName evidence="3">Mitochondrial ribosomal protein S28</fullName>
    </recommendedName>
</protein>
<evidence type="ECO:0000313" key="2">
    <source>
        <dbReference type="Proteomes" id="UP001168990"/>
    </source>
</evidence>
<proteinExistence type="predicted"/>
<evidence type="ECO:0000313" key="1">
    <source>
        <dbReference type="EMBL" id="KAK0169536.1"/>
    </source>
</evidence>
<dbReference type="PANTHER" id="PTHR13447:SF2">
    <property type="entry name" value="SMALL RIBOSOMAL SUBUNIT PROTEIN BS1M"/>
    <property type="match status" value="1"/>
</dbReference>
<evidence type="ECO:0008006" key="3">
    <source>
        <dbReference type="Google" id="ProtNLM"/>
    </source>
</evidence>